<dbReference type="OrthoDB" id="2495341at2759"/>
<feature type="region of interest" description="Disordered" evidence="1">
    <location>
        <begin position="147"/>
        <end position="192"/>
    </location>
</feature>
<keyword evidence="2" id="KW-0732">Signal</keyword>
<keyword evidence="4" id="KW-1185">Reference proteome</keyword>
<dbReference type="AlphaFoldDB" id="A0A0L6VLD1"/>
<comment type="caution">
    <text evidence="3">The sequence shown here is derived from an EMBL/GenBank/DDBJ whole genome shotgun (WGS) entry which is preliminary data.</text>
</comment>
<feature type="chain" id="PRO_5005568552" evidence="2">
    <location>
        <begin position="28"/>
        <end position="213"/>
    </location>
</feature>
<reference evidence="3 4" key="1">
    <citation type="submission" date="2015-08" db="EMBL/GenBank/DDBJ databases">
        <title>Next Generation Sequencing and Analysis of the Genome of Puccinia sorghi L Schw, the Causal Agent of Maize Common Rust.</title>
        <authorList>
            <person name="Rochi L."/>
            <person name="Burguener G."/>
            <person name="Darino M."/>
            <person name="Turjanski A."/>
            <person name="Kreff E."/>
            <person name="Dieguez M.J."/>
            <person name="Sacco F."/>
        </authorList>
    </citation>
    <scope>NUCLEOTIDE SEQUENCE [LARGE SCALE GENOMIC DNA]</scope>
    <source>
        <strain evidence="3 4">RO10H11247</strain>
    </source>
</reference>
<feature type="region of interest" description="Disordered" evidence="1">
    <location>
        <begin position="30"/>
        <end position="54"/>
    </location>
</feature>
<sequence length="213" mass="22592">MVFRPITLRSMLYSAVFIIGIGTVVLGDHEDHDHDQHDHDQHDHPQHDHDQDCHTYTDARSPTATCNEIYKCTGGCAGYVTATQCTRNPGNDVKASKTTEKCTLGYGKSSAAMTICINENGSFNCFGPTDGKAECKGCVMDASRHVSNTTTTSSSSPQPGDNSNAGSSNQPGSNTVPIVDTKAPEKPSNSSASSFSVNIIFLSIGALVSATFL</sequence>
<dbReference type="EMBL" id="LAVV01005375">
    <property type="protein sequence ID" value="KNZ60915.1"/>
    <property type="molecule type" value="Genomic_DNA"/>
</dbReference>
<evidence type="ECO:0000256" key="1">
    <source>
        <dbReference type="SAM" id="MobiDB-lite"/>
    </source>
</evidence>
<name>A0A0L6VLD1_9BASI</name>
<feature type="signal peptide" evidence="2">
    <location>
        <begin position="1"/>
        <end position="27"/>
    </location>
</feature>
<proteinExistence type="predicted"/>
<dbReference type="Proteomes" id="UP000037035">
    <property type="component" value="Unassembled WGS sequence"/>
</dbReference>
<gene>
    <name evidence="3" type="ORF">VP01_1483g10</name>
</gene>
<organism evidence="3 4">
    <name type="scientific">Puccinia sorghi</name>
    <dbReference type="NCBI Taxonomy" id="27349"/>
    <lineage>
        <taxon>Eukaryota</taxon>
        <taxon>Fungi</taxon>
        <taxon>Dikarya</taxon>
        <taxon>Basidiomycota</taxon>
        <taxon>Pucciniomycotina</taxon>
        <taxon>Pucciniomycetes</taxon>
        <taxon>Pucciniales</taxon>
        <taxon>Pucciniaceae</taxon>
        <taxon>Puccinia</taxon>
    </lineage>
</organism>
<accession>A0A0L6VLD1</accession>
<evidence type="ECO:0000313" key="3">
    <source>
        <dbReference type="EMBL" id="KNZ60915.1"/>
    </source>
</evidence>
<evidence type="ECO:0000256" key="2">
    <source>
        <dbReference type="SAM" id="SignalP"/>
    </source>
</evidence>
<feature type="compositionally biased region" description="Polar residues" evidence="1">
    <location>
        <begin position="157"/>
        <end position="176"/>
    </location>
</feature>
<protein>
    <submittedName>
        <fullName evidence="3">Uncharacterized protein</fullName>
    </submittedName>
</protein>
<evidence type="ECO:0000313" key="4">
    <source>
        <dbReference type="Proteomes" id="UP000037035"/>
    </source>
</evidence>
<dbReference type="VEuPathDB" id="FungiDB:VP01_1483g10"/>